<feature type="region of interest" description="Disordered" evidence="1">
    <location>
        <begin position="19"/>
        <end position="95"/>
    </location>
</feature>
<accession>A0A9Q1G183</accession>
<dbReference type="AlphaFoldDB" id="A0A9Q1G183"/>
<dbReference type="Proteomes" id="UP001152622">
    <property type="component" value="Chromosome 3"/>
</dbReference>
<feature type="compositionally biased region" description="Pro residues" evidence="1">
    <location>
        <begin position="172"/>
        <end position="182"/>
    </location>
</feature>
<reference evidence="2" key="1">
    <citation type="journal article" date="2023" name="Science">
        <title>Genome structures resolve the early diversification of teleost fishes.</title>
        <authorList>
            <person name="Parey E."/>
            <person name="Louis A."/>
            <person name="Montfort J."/>
            <person name="Bouchez O."/>
            <person name="Roques C."/>
            <person name="Iampietro C."/>
            <person name="Lluch J."/>
            <person name="Castinel A."/>
            <person name="Donnadieu C."/>
            <person name="Desvignes T."/>
            <person name="Floi Bucao C."/>
            <person name="Jouanno E."/>
            <person name="Wen M."/>
            <person name="Mejri S."/>
            <person name="Dirks R."/>
            <person name="Jansen H."/>
            <person name="Henkel C."/>
            <person name="Chen W.J."/>
            <person name="Zahm M."/>
            <person name="Cabau C."/>
            <person name="Klopp C."/>
            <person name="Thompson A.W."/>
            <person name="Robinson-Rechavi M."/>
            <person name="Braasch I."/>
            <person name="Lecointre G."/>
            <person name="Bobe J."/>
            <person name="Postlethwait J.H."/>
            <person name="Berthelot C."/>
            <person name="Roest Crollius H."/>
            <person name="Guiguen Y."/>
        </authorList>
    </citation>
    <scope>NUCLEOTIDE SEQUENCE</scope>
    <source>
        <strain evidence="2">WJC10195</strain>
    </source>
</reference>
<gene>
    <name evidence="2" type="ORF">SKAU_G00111110</name>
</gene>
<sequence>MQTMASPWRLEKQIKFKRAPWNSSLTVKRTAHHESGSEINLRASPPEPNAAPLPRAHSAERIASGEFSPDAESNSITRPILESGNAGGWHTEALAKRPAGLEPSLAAPGNSHRRSASAMLVNLNFLPIFLNEATGLPSTSPLADGPAVALGIGLGWDPPRVEGPTQECPAQPSKPPPAPSTR</sequence>
<feature type="region of interest" description="Disordered" evidence="1">
    <location>
        <begin position="154"/>
        <end position="182"/>
    </location>
</feature>
<keyword evidence="3" id="KW-1185">Reference proteome</keyword>
<evidence type="ECO:0000313" key="3">
    <source>
        <dbReference type="Proteomes" id="UP001152622"/>
    </source>
</evidence>
<organism evidence="2 3">
    <name type="scientific">Synaphobranchus kaupii</name>
    <name type="common">Kaup's arrowtooth eel</name>
    <dbReference type="NCBI Taxonomy" id="118154"/>
    <lineage>
        <taxon>Eukaryota</taxon>
        <taxon>Metazoa</taxon>
        <taxon>Chordata</taxon>
        <taxon>Craniata</taxon>
        <taxon>Vertebrata</taxon>
        <taxon>Euteleostomi</taxon>
        <taxon>Actinopterygii</taxon>
        <taxon>Neopterygii</taxon>
        <taxon>Teleostei</taxon>
        <taxon>Anguilliformes</taxon>
        <taxon>Synaphobranchidae</taxon>
        <taxon>Synaphobranchus</taxon>
    </lineage>
</organism>
<comment type="caution">
    <text evidence="2">The sequence shown here is derived from an EMBL/GenBank/DDBJ whole genome shotgun (WGS) entry which is preliminary data.</text>
</comment>
<evidence type="ECO:0000256" key="1">
    <source>
        <dbReference type="SAM" id="MobiDB-lite"/>
    </source>
</evidence>
<name>A0A9Q1G183_SYNKA</name>
<evidence type="ECO:0000313" key="2">
    <source>
        <dbReference type="EMBL" id="KAJ8371083.1"/>
    </source>
</evidence>
<dbReference type="EMBL" id="JAINUF010000003">
    <property type="protein sequence ID" value="KAJ8371083.1"/>
    <property type="molecule type" value="Genomic_DNA"/>
</dbReference>
<proteinExistence type="predicted"/>
<protein>
    <submittedName>
        <fullName evidence="2">Uncharacterized protein</fullName>
    </submittedName>
</protein>